<dbReference type="EMBL" id="JBHUDI010000005">
    <property type="protein sequence ID" value="MFD1563807.1"/>
    <property type="molecule type" value="Genomic_DNA"/>
</dbReference>
<keyword evidence="2" id="KW-1185">Reference proteome</keyword>
<comment type="caution">
    <text evidence="1">The sequence shown here is derived from an EMBL/GenBank/DDBJ whole genome shotgun (WGS) entry which is preliminary data.</text>
</comment>
<protein>
    <recommendedName>
        <fullName evidence="3">Transcriptional regulator</fullName>
    </recommendedName>
</protein>
<evidence type="ECO:0008006" key="3">
    <source>
        <dbReference type="Google" id="ProtNLM"/>
    </source>
</evidence>
<sequence>MSDESPFESISLTNQAVLLTVAELARQDETPVQTHDLRKRCQDHLTDVDTEVIGTISEADVIRSLYRLEDEDLVAEVDPSKTSPTGKGRPAYTLAVPETAVYDGVDDELHETILE</sequence>
<accession>A0ABD6BGZ2</accession>
<reference evidence="1 2" key="1">
    <citation type="journal article" date="2019" name="Int. J. Syst. Evol. Microbiol.">
        <title>The Global Catalogue of Microorganisms (GCM) 10K type strain sequencing project: providing services to taxonomists for standard genome sequencing and annotation.</title>
        <authorList>
            <consortium name="The Broad Institute Genomics Platform"/>
            <consortium name="The Broad Institute Genome Sequencing Center for Infectious Disease"/>
            <person name="Wu L."/>
            <person name="Ma J."/>
        </authorList>
    </citation>
    <scope>NUCLEOTIDE SEQUENCE [LARGE SCALE GENOMIC DNA]</scope>
    <source>
        <strain evidence="1 2">CGMCC 1.12230</strain>
    </source>
</reference>
<evidence type="ECO:0000313" key="1">
    <source>
        <dbReference type="EMBL" id="MFD1563807.1"/>
    </source>
</evidence>
<evidence type="ECO:0000313" key="2">
    <source>
        <dbReference type="Proteomes" id="UP001597076"/>
    </source>
</evidence>
<dbReference type="Proteomes" id="UP001597076">
    <property type="component" value="Unassembled WGS sequence"/>
</dbReference>
<name>A0ABD6BGZ2_9EURY</name>
<organism evidence="1 2">
    <name type="scientific">Haloarchaeobius amylolyticus</name>
    <dbReference type="NCBI Taxonomy" id="1198296"/>
    <lineage>
        <taxon>Archaea</taxon>
        <taxon>Methanobacteriati</taxon>
        <taxon>Methanobacteriota</taxon>
        <taxon>Stenosarchaea group</taxon>
        <taxon>Halobacteria</taxon>
        <taxon>Halobacteriales</taxon>
        <taxon>Halorubellaceae</taxon>
        <taxon>Haloarchaeobius</taxon>
    </lineage>
</organism>
<dbReference type="AlphaFoldDB" id="A0ABD6BGZ2"/>
<gene>
    <name evidence="1" type="ORF">ACFR99_09625</name>
</gene>
<dbReference type="RefSeq" id="WP_390286713.1">
    <property type="nucleotide sequence ID" value="NZ_JBHUDI010000005.1"/>
</dbReference>
<proteinExistence type="predicted"/>